<dbReference type="Gene3D" id="1.20.1330.10">
    <property type="entry name" value="f41 fragment of flagellin, N-terminal domain"/>
    <property type="match status" value="2"/>
</dbReference>
<dbReference type="NCBIfam" id="TIGR02550">
    <property type="entry name" value="flagell_flgL"/>
    <property type="match status" value="1"/>
</dbReference>
<protein>
    <submittedName>
        <fullName evidence="7">Flagellar hook-associated protein 3</fullName>
    </submittedName>
</protein>
<feature type="domain" description="Flagellin N-terminal" evidence="5">
    <location>
        <begin position="11"/>
        <end position="139"/>
    </location>
</feature>
<dbReference type="Proteomes" id="UP001319121">
    <property type="component" value="Chromosome"/>
</dbReference>
<reference evidence="7 8" key="1">
    <citation type="submission" date="2019-03" db="EMBL/GenBank/DDBJ databases">
        <title>Complete genome sequence of Ferrigenium kumadai strain An22, a microaerophilic iron-oxidizing bacterium isolated from a paddy field soil.</title>
        <authorList>
            <person name="Watanabe T."/>
            <person name="Asakawa S."/>
        </authorList>
    </citation>
    <scope>NUCLEOTIDE SEQUENCE [LARGE SCALE GENOMIC DNA]</scope>
    <source>
        <strain evidence="7 8">An22</strain>
    </source>
</reference>
<dbReference type="GO" id="GO:0005576">
    <property type="term" value="C:extracellular region"/>
    <property type="evidence" value="ECO:0007669"/>
    <property type="project" value="UniProtKB-SubCell"/>
</dbReference>
<comment type="subcellular location">
    <subcellularLocation>
        <location evidence="1">Bacterial flagellum</location>
    </subcellularLocation>
    <subcellularLocation>
        <location evidence="2">Secreted</location>
    </subcellularLocation>
</comment>
<dbReference type="PANTHER" id="PTHR42792:SF1">
    <property type="entry name" value="FLAGELLAR HOOK-ASSOCIATED PROTEIN 3"/>
    <property type="match status" value="1"/>
</dbReference>
<keyword evidence="7" id="KW-0969">Cilium</keyword>
<keyword evidence="7" id="KW-0966">Cell projection</keyword>
<keyword evidence="7" id="KW-0282">Flagellum</keyword>
<evidence type="ECO:0000313" key="7">
    <source>
        <dbReference type="EMBL" id="BBI98766.1"/>
    </source>
</evidence>
<dbReference type="EMBL" id="AP019536">
    <property type="protein sequence ID" value="BBI98766.1"/>
    <property type="molecule type" value="Genomic_DNA"/>
</dbReference>
<dbReference type="GO" id="GO:0005198">
    <property type="term" value="F:structural molecule activity"/>
    <property type="evidence" value="ECO:0007669"/>
    <property type="project" value="InterPro"/>
</dbReference>
<dbReference type="AlphaFoldDB" id="A0AAN1VZR4"/>
<dbReference type="InterPro" id="IPR013384">
    <property type="entry name" value="Flagell_FlgL"/>
</dbReference>
<dbReference type="GO" id="GO:0071973">
    <property type="term" value="P:bacterial-type flagellum-dependent cell motility"/>
    <property type="evidence" value="ECO:0007669"/>
    <property type="project" value="InterPro"/>
</dbReference>
<keyword evidence="8" id="KW-1185">Reference proteome</keyword>
<dbReference type="InterPro" id="IPR046358">
    <property type="entry name" value="Flagellin_C"/>
</dbReference>
<dbReference type="InterPro" id="IPR001492">
    <property type="entry name" value="Flagellin"/>
</dbReference>
<evidence type="ECO:0000256" key="3">
    <source>
        <dbReference type="ARBA" id="ARBA00005709"/>
    </source>
</evidence>
<dbReference type="Pfam" id="PF00669">
    <property type="entry name" value="Flagellin_N"/>
    <property type="match status" value="1"/>
</dbReference>
<keyword evidence="4" id="KW-0975">Bacterial flagellum</keyword>
<dbReference type="InterPro" id="IPR001029">
    <property type="entry name" value="Flagellin_N"/>
</dbReference>
<dbReference type="KEGG" id="fku:FGKAn22_04590"/>
<gene>
    <name evidence="7" type="primary">flgL</name>
    <name evidence="7" type="ORF">FGKAn22_04590</name>
</gene>
<evidence type="ECO:0000259" key="5">
    <source>
        <dbReference type="Pfam" id="PF00669"/>
    </source>
</evidence>
<evidence type="ECO:0000256" key="4">
    <source>
        <dbReference type="ARBA" id="ARBA00023143"/>
    </source>
</evidence>
<evidence type="ECO:0000259" key="6">
    <source>
        <dbReference type="Pfam" id="PF00700"/>
    </source>
</evidence>
<name>A0AAN1VZR4_9PROT</name>
<dbReference type="SUPFAM" id="SSF64518">
    <property type="entry name" value="Phase 1 flagellin"/>
    <property type="match status" value="1"/>
</dbReference>
<dbReference type="GO" id="GO:0009424">
    <property type="term" value="C:bacterial-type flagellum hook"/>
    <property type="evidence" value="ECO:0007669"/>
    <property type="project" value="InterPro"/>
</dbReference>
<evidence type="ECO:0000256" key="1">
    <source>
        <dbReference type="ARBA" id="ARBA00004365"/>
    </source>
</evidence>
<comment type="similarity">
    <text evidence="3">Belongs to the bacterial flagellin family.</text>
</comment>
<organism evidence="7 8">
    <name type="scientific">Ferrigenium kumadai</name>
    <dbReference type="NCBI Taxonomy" id="1682490"/>
    <lineage>
        <taxon>Bacteria</taxon>
        <taxon>Pseudomonadati</taxon>
        <taxon>Pseudomonadota</taxon>
        <taxon>Betaproteobacteria</taxon>
        <taxon>Nitrosomonadales</taxon>
        <taxon>Gallionellaceae</taxon>
        <taxon>Ferrigenium</taxon>
    </lineage>
</organism>
<sequence length="411" mass="42780">MRVSSSTLFDSNVASMGQQQTRLMQTQQQVSTGRRILTPAGDPVAAARALDLSQADAMNTQYASNRNAARHTLSLAESNLQSVTTLLQDVKTATVAAGNGTLNNSDRQTYATELAGRLQELVGLANSTDGAGNYLFAGFQSKTQPFVSTATGMNYAGDDGQRLVQVSASRQMSSSDSGADIFMRIKNGNGTFVTQAAATNTGSGIVSLGGVANPPPTAAQTGNSYTLTFTSATTYTVTGTDAMGGALPAASLPPPNAPYVSGQNISFNGIQFDIQGAPANGDSFTVTPSANESVFKTISDLITALKTPVSNVAPGSSALLAGSLSRGLNNLDNALNKVLTTRSSLGLRLNELDVLQTTGDDLGLQFKQALSQLQDVDYAKALSDLTQQQMSLQAAQQSFVKVSGLSLFNYL</sequence>
<accession>A0AAN1VZR4</accession>
<evidence type="ECO:0000313" key="8">
    <source>
        <dbReference type="Proteomes" id="UP001319121"/>
    </source>
</evidence>
<proteinExistence type="inferred from homology"/>
<dbReference type="PANTHER" id="PTHR42792">
    <property type="entry name" value="FLAGELLIN"/>
    <property type="match status" value="1"/>
</dbReference>
<dbReference type="Pfam" id="PF00700">
    <property type="entry name" value="Flagellin_C"/>
    <property type="match status" value="1"/>
</dbReference>
<feature type="domain" description="Flagellin C-terminal" evidence="6">
    <location>
        <begin position="329"/>
        <end position="411"/>
    </location>
</feature>
<evidence type="ECO:0000256" key="2">
    <source>
        <dbReference type="ARBA" id="ARBA00004613"/>
    </source>
</evidence>